<dbReference type="PROSITE" id="PS51360">
    <property type="entry name" value="PLUS3"/>
    <property type="match status" value="1"/>
</dbReference>
<dbReference type="PANTHER" id="PTHR46695:SF5">
    <property type="entry name" value="RNA POLYMERASE-ASSOCIATED PROTEIN RTF1 HOMOLOG"/>
    <property type="match status" value="1"/>
</dbReference>
<dbReference type="Proteomes" id="UP000230069">
    <property type="component" value="Unassembled WGS sequence"/>
</dbReference>
<evidence type="ECO:0000259" key="6">
    <source>
        <dbReference type="PROSITE" id="PS51925"/>
    </source>
</evidence>
<dbReference type="Pfam" id="PF25980">
    <property type="entry name" value="NERD_plant"/>
    <property type="match status" value="1"/>
</dbReference>
<feature type="domain" description="DM2" evidence="6">
    <location>
        <begin position="272"/>
        <end position="355"/>
    </location>
</feature>
<dbReference type="Pfam" id="PF02201">
    <property type="entry name" value="SWIB"/>
    <property type="match status" value="1"/>
</dbReference>
<dbReference type="AlphaFoldDB" id="A0A2G5EJQ5"/>
<keyword evidence="3" id="KW-0862">Zinc</keyword>
<evidence type="ECO:0000313" key="7">
    <source>
        <dbReference type="EMBL" id="PIA55969.1"/>
    </source>
</evidence>
<dbReference type="InterPro" id="IPR001965">
    <property type="entry name" value="Znf_PHD"/>
</dbReference>
<accession>A0A2G5EJQ5</accession>
<organism evidence="7 8">
    <name type="scientific">Aquilegia coerulea</name>
    <name type="common">Rocky mountain columbine</name>
    <dbReference type="NCBI Taxonomy" id="218851"/>
    <lineage>
        <taxon>Eukaryota</taxon>
        <taxon>Viridiplantae</taxon>
        <taxon>Streptophyta</taxon>
        <taxon>Embryophyta</taxon>
        <taxon>Tracheophyta</taxon>
        <taxon>Spermatophyta</taxon>
        <taxon>Magnoliopsida</taxon>
        <taxon>Ranunculales</taxon>
        <taxon>Ranunculaceae</taxon>
        <taxon>Thalictroideae</taxon>
        <taxon>Aquilegia</taxon>
    </lineage>
</organism>
<dbReference type="SUPFAM" id="SSF57903">
    <property type="entry name" value="FYVE/PHD zinc finger"/>
    <property type="match status" value="1"/>
</dbReference>
<dbReference type="Pfam" id="PF03126">
    <property type="entry name" value="Plus-3"/>
    <property type="match status" value="1"/>
</dbReference>
<evidence type="ECO:0000313" key="8">
    <source>
        <dbReference type="Proteomes" id="UP000230069"/>
    </source>
</evidence>
<dbReference type="GO" id="GO:0008270">
    <property type="term" value="F:zinc ion binding"/>
    <property type="evidence" value="ECO:0007669"/>
    <property type="project" value="UniProtKB-KW"/>
</dbReference>
<sequence>MEEEKKEEKTSRFETLLQQQNNLNKKDSIFTQHCHDSKTSPHVTEISEEEEEEKEESYTPTSLIKRGSRKKRKGGRLIMSKSKTLKTKEEEDVCFHCYDGGNLVICDHKSCPKAYHNYCTGWEESELKKKKIPFICSWHSCSGTGCEETAHFMCYSCTYSLCKQCIKESELICVRGERGFCKNCLKMVVLIEKLQGNEEMDQVDFDDDKSSEYFFRGYWIDLKEKLSFTLDELTRAINLLKGSVVSVCREEPTHRLDFASEERFGNIDGMSILCDTNWASKELMDFVAHTNNGDTSVLSQLDVRALLLRYIKQNNLRDLHQKTLIVCDSRLESLFGKACIGHFEMFRYLALHLRKKDSRAGVSEAIFFDTKLSQIEGRGNCETIRNVIGDEIGKLHKVLPEINDDAPASPVVHLKTKGNNESPVEARADKGLRIHEMGEHISPQTNCHNAAMDTLLATKGNSESPDKVISNKRPKLCKEAEERLLQANSDDYAAIDIHNIGLIYLKRNVVEDLLEDIDTFNDMVVGYFVRIRIDSSQNQEMHKLVQVVGTERTPQLYKSGEKTTNFMLEISNLSKKETIPIHSVSNQEFSEDECKCLRESIKLGLVSHMTVGQVQKKAMALQEIRVNSLLEKEKLELCRHRDWANEKGRRKEYPLLIQFLWHTSYPHAHTHKHVSISTYPPKATKRAQLLKNQPLTKDKHLNPYALIQVHPTYT</sequence>
<evidence type="ECO:0000256" key="4">
    <source>
        <dbReference type="SAM" id="MobiDB-lite"/>
    </source>
</evidence>
<dbReference type="SMART" id="SM00249">
    <property type="entry name" value="PHD"/>
    <property type="match status" value="1"/>
</dbReference>
<dbReference type="InterPro" id="IPR019786">
    <property type="entry name" value="Zinc_finger_PHD-type_CS"/>
</dbReference>
<dbReference type="InterPro" id="IPR019835">
    <property type="entry name" value="SWIB_domain"/>
</dbReference>
<proteinExistence type="predicted"/>
<evidence type="ECO:0000259" key="5">
    <source>
        <dbReference type="PROSITE" id="PS51360"/>
    </source>
</evidence>
<dbReference type="SUPFAM" id="SSF47592">
    <property type="entry name" value="SWIB/MDM2 domain"/>
    <property type="match status" value="1"/>
</dbReference>
<keyword evidence="1" id="KW-0479">Metal-binding</keyword>
<feature type="region of interest" description="Disordered" evidence="4">
    <location>
        <begin position="33"/>
        <end position="70"/>
    </location>
</feature>
<gene>
    <name evidence="7" type="ORF">AQUCO_00700348v1</name>
</gene>
<dbReference type="InterPro" id="IPR011011">
    <property type="entry name" value="Znf_FYVE_PHD"/>
</dbReference>
<dbReference type="InterPro" id="IPR058668">
    <property type="entry name" value="NERD_dom"/>
</dbReference>
<evidence type="ECO:0000256" key="2">
    <source>
        <dbReference type="ARBA" id="ARBA00022771"/>
    </source>
</evidence>
<feature type="domain" description="Plus3" evidence="5">
    <location>
        <begin position="494"/>
        <end position="626"/>
    </location>
</feature>
<dbReference type="CDD" id="cd15568">
    <property type="entry name" value="PHD5_NSD"/>
    <property type="match status" value="1"/>
</dbReference>
<dbReference type="SMART" id="SM00719">
    <property type="entry name" value="Plus3"/>
    <property type="match status" value="1"/>
</dbReference>
<reference evidence="7 8" key="1">
    <citation type="submission" date="2017-09" db="EMBL/GenBank/DDBJ databases">
        <title>WGS assembly of Aquilegia coerulea Goldsmith.</title>
        <authorList>
            <person name="Hodges S."/>
            <person name="Kramer E."/>
            <person name="Nordborg M."/>
            <person name="Tomkins J."/>
            <person name="Borevitz J."/>
            <person name="Derieg N."/>
            <person name="Yan J."/>
            <person name="Mihaltcheva S."/>
            <person name="Hayes R.D."/>
            <person name="Rokhsar D."/>
        </authorList>
    </citation>
    <scope>NUCLEOTIDE SEQUENCE [LARGE SCALE GENOMIC DNA]</scope>
    <source>
        <strain evidence="8">cv. Goldsmith</strain>
    </source>
</reference>
<dbReference type="InterPro" id="IPR003121">
    <property type="entry name" value="SWIB_MDM2_domain"/>
</dbReference>
<name>A0A2G5EJQ5_AQUCA</name>
<dbReference type="PROSITE" id="PS51925">
    <property type="entry name" value="SWIB_MDM2"/>
    <property type="match status" value="1"/>
</dbReference>
<keyword evidence="8" id="KW-1185">Reference proteome</keyword>
<dbReference type="EMBL" id="KZ305024">
    <property type="protein sequence ID" value="PIA55969.1"/>
    <property type="molecule type" value="Genomic_DNA"/>
</dbReference>
<protein>
    <submittedName>
        <fullName evidence="7">Uncharacterized protein</fullName>
    </submittedName>
</protein>
<dbReference type="InterPro" id="IPR036128">
    <property type="entry name" value="Plus3-like_sf"/>
</dbReference>
<feature type="compositionally biased region" description="Acidic residues" evidence="4">
    <location>
        <begin position="46"/>
        <end position="55"/>
    </location>
</feature>
<dbReference type="Gene3D" id="3.30.40.10">
    <property type="entry name" value="Zinc/RING finger domain, C3HC4 (zinc finger)"/>
    <property type="match status" value="1"/>
</dbReference>
<dbReference type="GO" id="GO:0003677">
    <property type="term" value="F:DNA binding"/>
    <property type="evidence" value="ECO:0007669"/>
    <property type="project" value="InterPro"/>
</dbReference>
<dbReference type="PROSITE" id="PS01359">
    <property type="entry name" value="ZF_PHD_1"/>
    <property type="match status" value="1"/>
</dbReference>
<dbReference type="SUPFAM" id="SSF159042">
    <property type="entry name" value="Plus3-like"/>
    <property type="match status" value="1"/>
</dbReference>
<dbReference type="InterPro" id="IPR036885">
    <property type="entry name" value="SWIB_MDM2_dom_sf"/>
</dbReference>
<dbReference type="InParanoid" id="A0A2G5EJQ5"/>
<evidence type="ECO:0000256" key="3">
    <source>
        <dbReference type="ARBA" id="ARBA00022833"/>
    </source>
</evidence>
<dbReference type="Gene3D" id="1.10.245.10">
    <property type="entry name" value="SWIB/MDM2 domain"/>
    <property type="match status" value="1"/>
</dbReference>
<dbReference type="InterPro" id="IPR013083">
    <property type="entry name" value="Znf_RING/FYVE/PHD"/>
</dbReference>
<dbReference type="PANTHER" id="PTHR46695">
    <property type="entry name" value="ZINC FINGER CCCH DOMAIN-CONTAINING PROTEIN 44-RELATED"/>
    <property type="match status" value="1"/>
</dbReference>
<dbReference type="Gene3D" id="3.90.70.200">
    <property type="entry name" value="Plus-3 domain"/>
    <property type="match status" value="1"/>
</dbReference>
<dbReference type="OrthoDB" id="6415790at2759"/>
<dbReference type="STRING" id="218851.A0A2G5EJQ5"/>
<dbReference type="InterPro" id="IPR004343">
    <property type="entry name" value="Plus-3_dom"/>
</dbReference>
<dbReference type="SMART" id="SM00151">
    <property type="entry name" value="SWIB"/>
    <property type="match status" value="1"/>
</dbReference>
<keyword evidence="2" id="KW-0863">Zinc-finger</keyword>
<evidence type="ECO:0000256" key="1">
    <source>
        <dbReference type="ARBA" id="ARBA00022723"/>
    </source>
</evidence>
<dbReference type="CDD" id="cd10567">
    <property type="entry name" value="SWIB-MDM2_like"/>
    <property type="match status" value="1"/>
</dbReference>